<evidence type="ECO:0000313" key="8">
    <source>
        <dbReference type="Proteomes" id="UP001301869"/>
    </source>
</evidence>
<feature type="domain" description="Outer membrane protein assembly factor BamE" evidence="6">
    <location>
        <begin position="33"/>
        <end position="101"/>
    </location>
</feature>
<comment type="function">
    <text evidence="4">Part of the outer membrane protein assembly complex, which is involved in assembly and insertion of beta-barrel proteins into the outer membrane.</text>
</comment>
<feature type="region of interest" description="Disordered" evidence="5">
    <location>
        <begin position="113"/>
        <end position="152"/>
    </location>
</feature>
<dbReference type="HAMAP" id="MF_00925">
    <property type="entry name" value="OM_assembly_BamE"/>
    <property type="match status" value="1"/>
</dbReference>
<dbReference type="InterPro" id="IPR007450">
    <property type="entry name" value="BamE_dom"/>
</dbReference>
<dbReference type="PANTHER" id="PTHR37482:SF1">
    <property type="entry name" value="OUTER MEMBRANE PROTEIN ASSEMBLY FACTOR BAME"/>
    <property type="match status" value="1"/>
</dbReference>
<proteinExistence type="inferred from homology"/>
<accession>A0ABY9Z3L8</accession>
<evidence type="ECO:0000256" key="5">
    <source>
        <dbReference type="SAM" id="MobiDB-lite"/>
    </source>
</evidence>
<protein>
    <recommendedName>
        <fullName evidence="4">Outer membrane protein assembly factor BamE</fullName>
    </recommendedName>
</protein>
<keyword evidence="4" id="KW-0449">Lipoprotein</keyword>
<evidence type="ECO:0000259" key="6">
    <source>
        <dbReference type="Pfam" id="PF04355"/>
    </source>
</evidence>
<keyword evidence="3 4" id="KW-0998">Cell outer membrane</keyword>
<keyword evidence="8" id="KW-1185">Reference proteome</keyword>
<dbReference type="Proteomes" id="UP001301869">
    <property type="component" value="Chromosome"/>
</dbReference>
<evidence type="ECO:0000313" key="7">
    <source>
        <dbReference type="EMBL" id="WNK21611.1"/>
    </source>
</evidence>
<organism evidence="7 8">
    <name type="scientific">Halomonas piscis</name>
    <dbReference type="NCBI Taxonomy" id="3031727"/>
    <lineage>
        <taxon>Bacteria</taxon>
        <taxon>Pseudomonadati</taxon>
        <taxon>Pseudomonadota</taxon>
        <taxon>Gammaproteobacteria</taxon>
        <taxon>Oceanospirillales</taxon>
        <taxon>Halomonadaceae</taxon>
        <taxon>Halomonas</taxon>
    </lineage>
</organism>
<dbReference type="RefSeq" id="WP_311946867.1">
    <property type="nucleotide sequence ID" value="NZ_JASSPS010000090.1"/>
</dbReference>
<keyword evidence="1 4" id="KW-0732">Signal</keyword>
<evidence type="ECO:0000256" key="2">
    <source>
        <dbReference type="ARBA" id="ARBA00023136"/>
    </source>
</evidence>
<dbReference type="Pfam" id="PF04355">
    <property type="entry name" value="BamE"/>
    <property type="match status" value="1"/>
</dbReference>
<dbReference type="PROSITE" id="PS51257">
    <property type="entry name" value="PROKAR_LIPOPROTEIN"/>
    <property type="match status" value="1"/>
</dbReference>
<evidence type="ECO:0000256" key="4">
    <source>
        <dbReference type="HAMAP-Rule" id="MF_00925"/>
    </source>
</evidence>
<dbReference type="Gene3D" id="3.30.1450.10">
    <property type="match status" value="1"/>
</dbReference>
<reference evidence="7 8" key="1">
    <citation type="submission" date="2023-03" db="EMBL/GenBank/DDBJ databases">
        <title>Halomonas sp. nov., isolated from Korean tranditional fermented seafood 'Jeotgal'.</title>
        <authorList>
            <person name="Kim B."/>
            <person name="Shin N.-R."/>
        </authorList>
    </citation>
    <scope>NUCLEOTIDE SEQUENCE [LARGE SCALE GENOMIC DNA]</scope>
    <source>
        <strain evidence="7 8">SG2L-4</strain>
    </source>
</reference>
<comment type="similarity">
    <text evidence="4">Belongs to the BamE family.</text>
</comment>
<comment type="subunit">
    <text evidence="4">Part of the Bam complex.</text>
</comment>
<keyword evidence="4" id="KW-0564">Palmitate</keyword>
<name>A0ABY9Z3L8_9GAMM</name>
<dbReference type="InterPro" id="IPR037873">
    <property type="entry name" value="BamE-like"/>
</dbReference>
<dbReference type="PANTHER" id="PTHR37482">
    <property type="entry name" value="OUTER MEMBRANE PROTEIN ASSEMBLY FACTOR BAME"/>
    <property type="match status" value="1"/>
</dbReference>
<dbReference type="EMBL" id="CP119391">
    <property type="protein sequence ID" value="WNK21611.1"/>
    <property type="molecule type" value="Genomic_DNA"/>
</dbReference>
<evidence type="ECO:0000256" key="1">
    <source>
        <dbReference type="ARBA" id="ARBA00022729"/>
    </source>
</evidence>
<dbReference type="InterPro" id="IPR026592">
    <property type="entry name" value="BamE"/>
</dbReference>
<sequence length="152" mass="16566">MQKLTRIIALSVTLATVSGCSTFGVYKRDIPQGNLITQEMVQQLRPGMSQRQVTQVMGRPLLEAPFDAREWDYVFQLDKAYSGVETRRLTLTFDDTGQLVNIEKDGNIAKDLPLDINTAPGASEGADPLKAMPEESTGVSAPEAGPASTPRR</sequence>
<evidence type="ECO:0000256" key="3">
    <source>
        <dbReference type="ARBA" id="ARBA00023237"/>
    </source>
</evidence>
<keyword evidence="2 4" id="KW-0472">Membrane</keyword>
<comment type="subcellular location">
    <subcellularLocation>
        <location evidence="4">Cell outer membrane</location>
        <topology evidence="4">Lipid-anchor</topology>
    </subcellularLocation>
</comment>
<gene>
    <name evidence="4" type="primary">bamE</name>
    <name evidence="7" type="ORF">P1P91_13625</name>
</gene>